<name>A0A8H9KUJ5_9SPHI</name>
<proteinExistence type="predicted"/>
<comment type="caution">
    <text evidence="1">The sequence shown here is derived from an EMBL/GenBank/DDBJ whole genome shotgun (WGS) entry which is preliminary data.</text>
</comment>
<dbReference type="EMBL" id="BMKM01000009">
    <property type="protein sequence ID" value="GGE29162.1"/>
    <property type="molecule type" value="Genomic_DNA"/>
</dbReference>
<gene>
    <name evidence="1" type="ORF">GCM10011516_28670</name>
</gene>
<evidence type="ECO:0008006" key="3">
    <source>
        <dbReference type="Google" id="ProtNLM"/>
    </source>
</evidence>
<evidence type="ECO:0000313" key="1">
    <source>
        <dbReference type="EMBL" id="GGE29162.1"/>
    </source>
</evidence>
<protein>
    <recommendedName>
        <fullName evidence="3">Endonuclease</fullName>
    </recommendedName>
</protein>
<sequence>MNKYHIYIATDSNRRFLQVGLNQNLGSVYHELQEQAEPTLFSFAVLNRIVFIESFNTELEAEKRLQELSGMSRMVKERLIRKSNPNWLSLCPHTPKIGIRKKAVVYA</sequence>
<accession>A0A8H9KUJ5</accession>
<reference evidence="1" key="2">
    <citation type="submission" date="2020-09" db="EMBL/GenBank/DDBJ databases">
        <authorList>
            <person name="Sun Q."/>
            <person name="Zhou Y."/>
        </authorList>
    </citation>
    <scope>NUCLEOTIDE SEQUENCE</scope>
    <source>
        <strain evidence="1">CGMCC 1.15966</strain>
    </source>
</reference>
<organism evidence="1 2">
    <name type="scientific">Sphingobacterium cellulitidis</name>
    <dbReference type="NCBI Taxonomy" id="1768011"/>
    <lineage>
        <taxon>Bacteria</taxon>
        <taxon>Pseudomonadati</taxon>
        <taxon>Bacteroidota</taxon>
        <taxon>Sphingobacteriia</taxon>
        <taxon>Sphingobacteriales</taxon>
        <taxon>Sphingobacteriaceae</taxon>
        <taxon>Sphingobacterium</taxon>
    </lineage>
</organism>
<dbReference type="AlphaFoldDB" id="A0A8H9KUJ5"/>
<reference evidence="1" key="1">
    <citation type="journal article" date="2014" name="Int. J. Syst. Evol. Microbiol.">
        <title>Complete genome sequence of Corynebacterium casei LMG S-19264T (=DSM 44701T), isolated from a smear-ripened cheese.</title>
        <authorList>
            <consortium name="US DOE Joint Genome Institute (JGI-PGF)"/>
            <person name="Walter F."/>
            <person name="Albersmeier A."/>
            <person name="Kalinowski J."/>
            <person name="Ruckert C."/>
        </authorList>
    </citation>
    <scope>NUCLEOTIDE SEQUENCE</scope>
    <source>
        <strain evidence="1">CGMCC 1.15966</strain>
    </source>
</reference>
<evidence type="ECO:0000313" key="2">
    <source>
        <dbReference type="Proteomes" id="UP000614460"/>
    </source>
</evidence>
<dbReference type="Proteomes" id="UP000614460">
    <property type="component" value="Unassembled WGS sequence"/>
</dbReference>
<keyword evidence="2" id="KW-1185">Reference proteome</keyword>
<dbReference type="RefSeq" id="WP_094255892.1">
    <property type="nucleotide sequence ID" value="NZ_BMKM01000009.1"/>
</dbReference>